<dbReference type="GeneTree" id="ENSGT00730000111019"/>
<dbReference type="PROSITE" id="PS50102">
    <property type="entry name" value="RRM"/>
    <property type="match status" value="1"/>
</dbReference>
<dbReference type="SMART" id="SM00360">
    <property type="entry name" value="RRM"/>
    <property type="match status" value="1"/>
</dbReference>
<evidence type="ECO:0000313" key="4">
    <source>
        <dbReference type="Ensembl" id="ENSXMAP00000017342.2"/>
    </source>
</evidence>
<reference evidence="5" key="1">
    <citation type="submission" date="2012-01" db="EMBL/GenBank/DDBJ databases">
        <authorList>
            <person name="Walter R."/>
            <person name="Schartl M."/>
            <person name="Warren W."/>
        </authorList>
    </citation>
    <scope>NUCLEOTIDE SEQUENCE [LARGE SCALE GENOMIC DNA]</scope>
    <source>
        <strain evidence="5">JP 163 A</strain>
    </source>
</reference>
<dbReference type="HOGENOM" id="CLU_009855_0_0_1"/>
<feature type="compositionally biased region" description="Basic and acidic residues" evidence="2">
    <location>
        <begin position="459"/>
        <end position="496"/>
    </location>
</feature>
<evidence type="ECO:0000259" key="3">
    <source>
        <dbReference type="PROSITE" id="PS50102"/>
    </source>
</evidence>
<keyword evidence="1" id="KW-0694">RNA-binding</keyword>
<dbReference type="Pfam" id="PF00076">
    <property type="entry name" value="RRM_1"/>
    <property type="match status" value="1"/>
</dbReference>
<dbReference type="GO" id="GO:0003729">
    <property type="term" value="F:mRNA binding"/>
    <property type="evidence" value="ECO:0007669"/>
    <property type="project" value="TreeGrafter"/>
</dbReference>
<sequence>MSFPPHLNRPLLPPPGIPHQYAGFPSGTPMIPVHMGIMAPAPAVMVPSVPVVSKPPVPKKDLSAMRAKDEESSGPTTTVFVGNISEKASDMLIRQLLAKCGIVLSWKRVQGASGKLQAFGFCEYKEPESTLRALRLLHDLQIGDKNLLVKVDAKTKAQLDEWKAKKKTANGNEEDGGGDDVEVLDEETKKRDQVVKDAIDGLMREYAAELNAPSQDDDAQRRKRKKEKKEEDDINTIDIEEDKRDLISREISKFRDTHKKLEEEKDKREKERQEFERERREREKERERERERRDREREKERERERKREREQERERDRDKERDRKNREIERERDWERNRSRDRSAERSRSRELSRDRERERERERERDKKRDQEDEEDAYERRKLERKLRDKEAAYQERLKNWELRERKKARDYAKESEREDERRREMVKEGKRLKEFLEDYDDDRDDPKYYRGSALQKRLRDREKEMEADERDRKREKEELEEIRQRLLDEGHPDPDAELQEEEERLRQPPILQEPEPEEQREQEGEEEDYDNDEDNVEAKPQLKPMMRPITAAPSVSSASGNVSPNTPGEESPCGIIIPHENSPPDALPQDENRPKIGLSLKLGATGSPSQHNAVKRKKLPVDSVFNKFDDEEADEQPRKRKLVPLDYDDDKSLGVDGAGLSSIKGANTEEKRKHIKSLIEKIPTAKPELFSYSLDWSMVDTVTKFFFTFSFLLMTKITFYFTLVNDMVCSRLIPVMAHSMPQSILDDVAMVLDEEAEVFIVKMWRLLIYETEAKKIGLVK</sequence>
<reference evidence="4" key="4">
    <citation type="submission" date="2025-09" db="UniProtKB">
        <authorList>
            <consortium name="Ensembl"/>
        </authorList>
    </citation>
    <scope>IDENTIFICATION</scope>
    <source>
        <strain evidence="4">JP 163 A</strain>
    </source>
</reference>
<dbReference type="InterPro" id="IPR034268">
    <property type="entry name" value="RBM25_RRM"/>
</dbReference>
<dbReference type="eggNOG" id="KOG2253">
    <property type="taxonomic scope" value="Eukaryota"/>
</dbReference>
<dbReference type="InterPro" id="IPR035979">
    <property type="entry name" value="RBD_domain_sf"/>
</dbReference>
<dbReference type="Gene3D" id="1.20.1390.10">
    <property type="entry name" value="PWI domain"/>
    <property type="match status" value="1"/>
</dbReference>
<evidence type="ECO:0000256" key="1">
    <source>
        <dbReference type="PROSITE-ProRule" id="PRU00176"/>
    </source>
</evidence>
<accession>M4AS97</accession>
<protein>
    <submittedName>
        <fullName evidence="4">RNA binding motif protein 25b</fullName>
    </submittedName>
</protein>
<feature type="compositionally biased region" description="Polar residues" evidence="2">
    <location>
        <begin position="555"/>
        <end position="570"/>
    </location>
</feature>
<dbReference type="GO" id="GO:0005681">
    <property type="term" value="C:spliceosomal complex"/>
    <property type="evidence" value="ECO:0007669"/>
    <property type="project" value="TreeGrafter"/>
</dbReference>
<organism evidence="4 5">
    <name type="scientific">Xiphophorus maculatus</name>
    <name type="common">Southern platyfish</name>
    <name type="synonym">Platypoecilus maculatus</name>
    <dbReference type="NCBI Taxonomy" id="8083"/>
    <lineage>
        <taxon>Eukaryota</taxon>
        <taxon>Metazoa</taxon>
        <taxon>Chordata</taxon>
        <taxon>Craniata</taxon>
        <taxon>Vertebrata</taxon>
        <taxon>Euteleostomi</taxon>
        <taxon>Actinopterygii</taxon>
        <taxon>Neopterygii</taxon>
        <taxon>Teleostei</taxon>
        <taxon>Neoteleostei</taxon>
        <taxon>Acanthomorphata</taxon>
        <taxon>Ovalentaria</taxon>
        <taxon>Atherinomorphae</taxon>
        <taxon>Cyprinodontiformes</taxon>
        <taxon>Poeciliidae</taxon>
        <taxon>Poeciliinae</taxon>
        <taxon>Xiphophorus</taxon>
    </lineage>
</organism>
<reference evidence="5" key="2">
    <citation type="journal article" date="2013" name="Nat. Genet.">
        <title>The genome of the platyfish, Xiphophorus maculatus, provides insights into evolutionary adaptation and several complex traits.</title>
        <authorList>
            <person name="Schartl M."/>
            <person name="Walter R.B."/>
            <person name="Shen Y."/>
            <person name="Garcia T."/>
            <person name="Catchen J."/>
            <person name="Amores A."/>
            <person name="Braasch I."/>
            <person name="Chalopin D."/>
            <person name="Volff J.N."/>
            <person name="Lesch K.P."/>
            <person name="Bisazza A."/>
            <person name="Minx P."/>
            <person name="Hillier L."/>
            <person name="Wilson R.K."/>
            <person name="Fuerstenberg S."/>
            <person name="Boore J."/>
            <person name="Searle S."/>
            <person name="Postlethwait J.H."/>
            <person name="Warren W.C."/>
        </authorList>
    </citation>
    <scope>NUCLEOTIDE SEQUENCE [LARGE SCALE GENOMIC DNA]</scope>
    <source>
        <strain evidence="5">JP 163 A</strain>
    </source>
</reference>
<dbReference type="Ensembl" id="ENSXMAT00000017366.2">
    <property type="protein sequence ID" value="ENSXMAP00000017342.2"/>
    <property type="gene ID" value="ENSXMAG00000017290.2"/>
</dbReference>
<dbReference type="InterPro" id="IPR052768">
    <property type="entry name" value="RBM25"/>
</dbReference>
<dbReference type="Gene3D" id="3.30.70.330">
    <property type="match status" value="1"/>
</dbReference>
<feature type="compositionally biased region" description="Acidic residues" evidence="2">
    <location>
        <begin position="525"/>
        <end position="537"/>
    </location>
</feature>
<feature type="domain" description="RRM" evidence="3">
    <location>
        <begin position="77"/>
        <end position="154"/>
    </location>
</feature>
<dbReference type="SUPFAM" id="SSF54928">
    <property type="entry name" value="RNA-binding domain, RBD"/>
    <property type="match status" value="1"/>
</dbReference>
<evidence type="ECO:0000256" key="2">
    <source>
        <dbReference type="SAM" id="MobiDB-lite"/>
    </source>
</evidence>
<dbReference type="PANTHER" id="PTHR18806:SF4">
    <property type="entry name" value="RNA-BINDING PROTEIN 25"/>
    <property type="match status" value="1"/>
</dbReference>
<dbReference type="InterPro" id="IPR012677">
    <property type="entry name" value="Nucleotide-bd_a/b_plait_sf"/>
</dbReference>
<evidence type="ECO:0000313" key="5">
    <source>
        <dbReference type="Proteomes" id="UP000002852"/>
    </source>
</evidence>
<feature type="region of interest" description="Disordered" evidence="2">
    <location>
        <begin position="247"/>
        <end position="379"/>
    </location>
</feature>
<dbReference type="InterPro" id="IPR000504">
    <property type="entry name" value="RRM_dom"/>
</dbReference>
<feature type="compositionally biased region" description="Acidic residues" evidence="2">
    <location>
        <begin position="172"/>
        <end position="185"/>
    </location>
</feature>
<feature type="region of interest" description="Disordered" evidence="2">
    <location>
        <begin position="409"/>
        <end position="618"/>
    </location>
</feature>
<dbReference type="InterPro" id="IPR002483">
    <property type="entry name" value="PWI_dom"/>
</dbReference>
<reference evidence="4" key="3">
    <citation type="submission" date="2025-08" db="UniProtKB">
        <authorList>
            <consortium name="Ensembl"/>
        </authorList>
    </citation>
    <scope>IDENTIFICATION</scope>
    <source>
        <strain evidence="4">JP 163 A</strain>
    </source>
</reference>
<dbReference type="Proteomes" id="UP000002852">
    <property type="component" value="Unassembled WGS sequence"/>
</dbReference>
<dbReference type="CDD" id="cd12446">
    <property type="entry name" value="RRM_RBM25"/>
    <property type="match status" value="1"/>
</dbReference>
<feature type="compositionally biased region" description="Basic and acidic residues" evidence="2">
    <location>
        <begin position="247"/>
        <end position="372"/>
    </location>
</feature>
<dbReference type="AlphaFoldDB" id="M4AS97"/>
<feature type="compositionally biased region" description="Basic and acidic residues" evidence="2">
    <location>
        <begin position="409"/>
        <end position="438"/>
    </location>
</feature>
<name>M4AS97_XIPMA</name>
<dbReference type="PANTHER" id="PTHR18806">
    <property type="entry name" value="RBM25 PROTEIN"/>
    <property type="match status" value="1"/>
</dbReference>
<feature type="region of interest" description="Disordered" evidence="2">
    <location>
        <begin position="166"/>
        <end position="187"/>
    </location>
</feature>
<proteinExistence type="predicted"/>
<dbReference type="SMART" id="SM00311">
    <property type="entry name" value="PWI"/>
    <property type="match status" value="1"/>
</dbReference>
<feature type="region of interest" description="Disordered" evidence="2">
    <location>
        <begin position="208"/>
        <end position="232"/>
    </location>
</feature>
<keyword evidence="5" id="KW-1185">Reference proteome</keyword>
<dbReference type="GO" id="GO:0000381">
    <property type="term" value="P:regulation of alternative mRNA splicing, via spliceosome"/>
    <property type="evidence" value="ECO:0007669"/>
    <property type="project" value="TreeGrafter"/>
</dbReference>